<evidence type="ECO:0000313" key="1">
    <source>
        <dbReference type="EMBL" id="POW13721.1"/>
    </source>
</evidence>
<feature type="non-terminal residue" evidence="1">
    <location>
        <position position="156"/>
    </location>
</feature>
<dbReference type="EMBL" id="PKSM01000095">
    <property type="protein sequence ID" value="POW13721.1"/>
    <property type="molecule type" value="Genomic_DNA"/>
</dbReference>
<accession>A0A2S4VW29</accession>
<evidence type="ECO:0000313" key="2">
    <source>
        <dbReference type="Proteomes" id="UP000238274"/>
    </source>
</evidence>
<reference evidence="1 2" key="1">
    <citation type="submission" date="2017-12" db="EMBL/GenBank/DDBJ databases">
        <title>Gene loss provides genomic basis for host adaptation in cereal stripe rust fungi.</title>
        <authorList>
            <person name="Xia C."/>
        </authorList>
    </citation>
    <scope>NUCLEOTIDE SEQUENCE [LARGE SCALE GENOMIC DNA]</scope>
    <source>
        <strain evidence="1 2">93TX-2</strain>
    </source>
</reference>
<reference evidence="2" key="2">
    <citation type="journal article" date="2018" name="BMC Genomics">
        <title>Genomic insights into host adaptation between the wheat stripe rust pathogen (Puccinia striiformis f. sp. tritici) and the barley stripe rust pathogen (Puccinia striiformis f. sp. hordei).</title>
        <authorList>
            <person name="Xia C."/>
            <person name="Wang M."/>
            <person name="Yin C."/>
            <person name="Cornejo O.E."/>
            <person name="Hulbert S.H."/>
            <person name="Chen X."/>
        </authorList>
    </citation>
    <scope>NUCLEOTIDE SEQUENCE [LARGE SCALE GENOMIC DNA]</scope>
    <source>
        <strain evidence="2">93TX-2</strain>
    </source>
</reference>
<proteinExistence type="predicted"/>
<reference evidence="2" key="3">
    <citation type="journal article" date="2018" name="Mol. Plant Microbe Interact.">
        <title>Genome sequence resources for the wheat stripe rust pathogen (Puccinia striiformis f. sp. tritici) and the barley stripe rust pathogen (Puccinia striiformis f. sp. hordei).</title>
        <authorList>
            <person name="Xia C."/>
            <person name="Wang M."/>
            <person name="Yin C."/>
            <person name="Cornejo O.E."/>
            <person name="Hulbert S.H."/>
            <person name="Chen X."/>
        </authorList>
    </citation>
    <scope>NUCLEOTIDE SEQUENCE [LARGE SCALE GENOMIC DNA]</scope>
    <source>
        <strain evidence="2">93TX-2</strain>
    </source>
</reference>
<keyword evidence="2" id="KW-1185">Reference proteome</keyword>
<comment type="caution">
    <text evidence="1">The sequence shown here is derived from an EMBL/GenBank/DDBJ whole genome shotgun (WGS) entry which is preliminary data.</text>
</comment>
<dbReference type="VEuPathDB" id="FungiDB:PSHT_07640"/>
<gene>
    <name evidence="1" type="ORF">PSHT_07640</name>
</gene>
<protein>
    <submittedName>
        <fullName evidence="1">Uncharacterized protein</fullName>
    </submittedName>
</protein>
<name>A0A2S4VW29_9BASI</name>
<dbReference type="AlphaFoldDB" id="A0A2S4VW29"/>
<sequence>MFRMKASILRAYVPHMTTLMIMYLHIIEAQHSPAPKGLSVQQCGTSLAHFVGLPYGTYLCHNYGGLYYKCTDCNDGRDLKAPHQKDFSKMSWENCEREEDHKRHPGFAGKVTRTNQFFTDNESGTVSLTGGQDGDANNHFYKCHWKKNTDYNSHRP</sequence>
<organism evidence="1 2">
    <name type="scientific">Puccinia striiformis</name>
    <dbReference type="NCBI Taxonomy" id="27350"/>
    <lineage>
        <taxon>Eukaryota</taxon>
        <taxon>Fungi</taxon>
        <taxon>Dikarya</taxon>
        <taxon>Basidiomycota</taxon>
        <taxon>Pucciniomycotina</taxon>
        <taxon>Pucciniomycetes</taxon>
        <taxon>Pucciniales</taxon>
        <taxon>Pucciniaceae</taxon>
        <taxon>Puccinia</taxon>
    </lineage>
</organism>
<dbReference type="Proteomes" id="UP000238274">
    <property type="component" value="Unassembled WGS sequence"/>
</dbReference>